<accession>X0SJH5</accession>
<dbReference type="EMBL" id="BARS01003327">
    <property type="protein sequence ID" value="GAF81159.1"/>
    <property type="molecule type" value="Genomic_DNA"/>
</dbReference>
<protein>
    <recommendedName>
        <fullName evidence="1">Cell envelope-related transcriptional attenuator domain-containing protein</fullName>
    </recommendedName>
</protein>
<feature type="domain" description="Cell envelope-related transcriptional attenuator" evidence="1">
    <location>
        <begin position="94"/>
        <end position="258"/>
    </location>
</feature>
<dbReference type="Gene3D" id="3.40.630.190">
    <property type="entry name" value="LCP protein"/>
    <property type="match status" value="1"/>
</dbReference>
<dbReference type="InterPro" id="IPR050922">
    <property type="entry name" value="LytR/CpsA/Psr_CW_biosynth"/>
</dbReference>
<gene>
    <name evidence="2" type="ORF">S01H1_06443</name>
</gene>
<comment type="caution">
    <text evidence="2">The sequence shown here is derived from an EMBL/GenBank/DDBJ whole genome shotgun (WGS) entry which is preliminary data.</text>
</comment>
<dbReference type="InterPro" id="IPR004474">
    <property type="entry name" value="LytR_CpsA_psr"/>
</dbReference>
<dbReference type="Pfam" id="PF03816">
    <property type="entry name" value="LytR_cpsA_psr"/>
    <property type="match status" value="1"/>
</dbReference>
<name>X0SJH5_9ZZZZ</name>
<dbReference type="NCBIfam" id="TIGR00350">
    <property type="entry name" value="lytR_cpsA_psr"/>
    <property type="match status" value="1"/>
</dbReference>
<dbReference type="AlphaFoldDB" id="X0SJH5"/>
<dbReference type="PANTHER" id="PTHR33392">
    <property type="entry name" value="POLYISOPRENYL-TEICHOIC ACID--PEPTIDOGLYCAN TEICHOIC ACID TRANSFERASE TAGU"/>
    <property type="match status" value="1"/>
</dbReference>
<proteinExistence type="predicted"/>
<dbReference type="PANTHER" id="PTHR33392:SF6">
    <property type="entry name" value="POLYISOPRENYL-TEICHOIC ACID--PEPTIDOGLYCAN TEICHOIC ACID TRANSFERASE TAGU"/>
    <property type="match status" value="1"/>
</dbReference>
<evidence type="ECO:0000259" key="1">
    <source>
        <dbReference type="Pfam" id="PF03816"/>
    </source>
</evidence>
<organism evidence="2">
    <name type="scientific">marine sediment metagenome</name>
    <dbReference type="NCBI Taxonomy" id="412755"/>
    <lineage>
        <taxon>unclassified sequences</taxon>
        <taxon>metagenomes</taxon>
        <taxon>ecological metagenomes</taxon>
    </lineage>
</organism>
<evidence type="ECO:0000313" key="2">
    <source>
        <dbReference type="EMBL" id="GAF81159.1"/>
    </source>
</evidence>
<sequence length="353" mass="39101">MLFGVSLVAYVFAFKNWNEPLGPELELPTLTPLSPSPTPTEAPPSPVPEILEETIIANPEPTSTPKPHCGGPQTMIVLAIGADSRSNDYNYGLADVLRIIRIDFVTPKVSVLSLPRDLWVEIPDISDHYGITHGKLNQAYFYGSPGMGYYDGPGAGPGLLARTLELNFDLRVDHYIAVNMLTFVEIVDAVEGIDIYLSEAVDGRPVDDKTEDMGYFPAGQHHFSGDQALRFSRIRKRDSVFHRMDRQTQVLCALSDKLLSPSVITDIPEIVSAFYGQVLTDLSLAQLSQLICLAPKVEMKNLLFASIPREHFSQSINEEGTFIWDTDFDVIRSYIADFVAGVWPTEPKEPSCP</sequence>
<reference evidence="2" key="1">
    <citation type="journal article" date="2014" name="Front. Microbiol.">
        <title>High frequency of phylogenetically diverse reductive dehalogenase-homologous genes in deep subseafloor sedimentary metagenomes.</title>
        <authorList>
            <person name="Kawai M."/>
            <person name="Futagami T."/>
            <person name="Toyoda A."/>
            <person name="Takaki Y."/>
            <person name="Nishi S."/>
            <person name="Hori S."/>
            <person name="Arai W."/>
            <person name="Tsubouchi T."/>
            <person name="Morono Y."/>
            <person name="Uchiyama I."/>
            <person name="Ito T."/>
            <person name="Fujiyama A."/>
            <person name="Inagaki F."/>
            <person name="Takami H."/>
        </authorList>
    </citation>
    <scope>NUCLEOTIDE SEQUENCE</scope>
    <source>
        <strain evidence="2">Expedition CK06-06</strain>
    </source>
</reference>